<evidence type="ECO:0000256" key="6">
    <source>
        <dbReference type="ARBA" id="ARBA00022989"/>
    </source>
</evidence>
<evidence type="ECO:0000313" key="11">
    <source>
        <dbReference type="EMBL" id="MBB4017553.1"/>
    </source>
</evidence>
<dbReference type="InterPro" id="IPR055348">
    <property type="entry name" value="DctQ"/>
</dbReference>
<evidence type="ECO:0000256" key="3">
    <source>
        <dbReference type="ARBA" id="ARBA00022475"/>
    </source>
</evidence>
<dbReference type="PANTHER" id="PTHR35011:SF10">
    <property type="entry name" value="TRAP TRANSPORTER SMALL PERMEASE PROTEIN"/>
    <property type="match status" value="1"/>
</dbReference>
<organism evidence="11 12">
    <name type="scientific">Chelatococcus caeni</name>
    <dbReference type="NCBI Taxonomy" id="1348468"/>
    <lineage>
        <taxon>Bacteria</taxon>
        <taxon>Pseudomonadati</taxon>
        <taxon>Pseudomonadota</taxon>
        <taxon>Alphaproteobacteria</taxon>
        <taxon>Hyphomicrobiales</taxon>
        <taxon>Chelatococcaceae</taxon>
        <taxon>Chelatococcus</taxon>
    </lineage>
</organism>
<feature type="transmembrane region" description="Helical" evidence="9">
    <location>
        <begin position="138"/>
        <end position="163"/>
    </location>
</feature>
<name>A0A840BYB3_9HYPH</name>
<dbReference type="EMBL" id="JACIEN010000002">
    <property type="protein sequence ID" value="MBB4017553.1"/>
    <property type="molecule type" value="Genomic_DNA"/>
</dbReference>
<dbReference type="RefSeq" id="WP_019400779.1">
    <property type="nucleotide sequence ID" value="NZ_JACIEN010000002.1"/>
</dbReference>
<evidence type="ECO:0000256" key="9">
    <source>
        <dbReference type="RuleBase" id="RU369079"/>
    </source>
</evidence>
<reference evidence="11 12" key="1">
    <citation type="submission" date="2020-08" db="EMBL/GenBank/DDBJ databases">
        <title>Genomic Encyclopedia of Type Strains, Phase IV (KMG-IV): sequencing the most valuable type-strain genomes for metagenomic binning, comparative biology and taxonomic classification.</title>
        <authorList>
            <person name="Goeker M."/>
        </authorList>
    </citation>
    <scope>NUCLEOTIDE SEQUENCE [LARGE SCALE GENOMIC DNA]</scope>
    <source>
        <strain evidence="11 12">DSM 103737</strain>
    </source>
</reference>
<comment type="subunit">
    <text evidence="9">The complex comprises the extracytoplasmic solute receptor protein and the two transmembrane proteins.</text>
</comment>
<dbReference type="GO" id="GO:0022857">
    <property type="term" value="F:transmembrane transporter activity"/>
    <property type="evidence" value="ECO:0007669"/>
    <property type="project" value="UniProtKB-UniRule"/>
</dbReference>
<keyword evidence="12" id="KW-1185">Reference proteome</keyword>
<keyword evidence="2 9" id="KW-0813">Transport</keyword>
<dbReference type="InterPro" id="IPR007387">
    <property type="entry name" value="TRAP_DctQ"/>
</dbReference>
<dbReference type="GO" id="GO:0005886">
    <property type="term" value="C:plasma membrane"/>
    <property type="evidence" value="ECO:0007669"/>
    <property type="project" value="UniProtKB-SubCell"/>
</dbReference>
<dbReference type="PANTHER" id="PTHR35011">
    <property type="entry name" value="2,3-DIKETO-L-GULONATE TRAP TRANSPORTER SMALL PERMEASE PROTEIN YIAM"/>
    <property type="match status" value="1"/>
</dbReference>
<evidence type="ECO:0000256" key="2">
    <source>
        <dbReference type="ARBA" id="ARBA00022448"/>
    </source>
</evidence>
<comment type="subcellular location">
    <subcellularLocation>
        <location evidence="1 9">Cell inner membrane</location>
        <topology evidence="1 9">Multi-pass membrane protein</topology>
    </subcellularLocation>
</comment>
<accession>A0A840BYB3</accession>
<dbReference type="Proteomes" id="UP000577362">
    <property type="component" value="Unassembled WGS sequence"/>
</dbReference>
<keyword evidence="7 9" id="KW-0472">Membrane</keyword>
<dbReference type="Pfam" id="PF04290">
    <property type="entry name" value="DctQ"/>
    <property type="match status" value="1"/>
</dbReference>
<evidence type="ECO:0000256" key="1">
    <source>
        <dbReference type="ARBA" id="ARBA00004429"/>
    </source>
</evidence>
<evidence type="ECO:0000256" key="5">
    <source>
        <dbReference type="ARBA" id="ARBA00022692"/>
    </source>
</evidence>
<feature type="domain" description="Tripartite ATP-independent periplasmic transporters DctQ component" evidence="10">
    <location>
        <begin position="29"/>
        <end position="157"/>
    </location>
</feature>
<keyword evidence="5 9" id="KW-0812">Transmembrane</keyword>
<evidence type="ECO:0000256" key="7">
    <source>
        <dbReference type="ARBA" id="ARBA00023136"/>
    </source>
</evidence>
<comment type="similarity">
    <text evidence="8 9">Belongs to the TRAP transporter small permease family.</text>
</comment>
<dbReference type="GO" id="GO:0015740">
    <property type="term" value="P:C4-dicarboxylate transport"/>
    <property type="evidence" value="ECO:0007669"/>
    <property type="project" value="TreeGrafter"/>
</dbReference>
<evidence type="ECO:0000256" key="4">
    <source>
        <dbReference type="ARBA" id="ARBA00022519"/>
    </source>
</evidence>
<feature type="transmembrane region" description="Helical" evidence="9">
    <location>
        <begin position="12"/>
        <end position="32"/>
    </location>
</feature>
<keyword evidence="3" id="KW-1003">Cell membrane</keyword>
<comment type="function">
    <text evidence="9">Part of the tripartite ATP-independent periplasmic (TRAP) transport system.</text>
</comment>
<protein>
    <recommendedName>
        <fullName evidence="9">TRAP transporter small permease protein</fullName>
    </recommendedName>
</protein>
<keyword evidence="4 9" id="KW-0997">Cell inner membrane</keyword>
<evidence type="ECO:0000256" key="8">
    <source>
        <dbReference type="ARBA" id="ARBA00038436"/>
    </source>
</evidence>
<feature type="transmembrane region" description="Helical" evidence="9">
    <location>
        <begin position="91"/>
        <end position="112"/>
    </location>
</feature>
<gene>
    <name evidence="11" type="ORF">GGR16_002582</name>
</gene>
<proteinExistence type="inferred from homology"/>
<evidence type="ECO:0000313" key="12">
    <source>
        <dbReference type="Proteomes" id="UP000577362"/>
    </source>
</evidence>
<feature type="transmembrane region" description="Helical" evidence="9">
    <location>
        <begin position="52"/>
        <end position="70"/>
    </location>
</feature>
<keyword evidence="6 9" id="KW-1133">Transmembrane helix</keyword>
<evidence type="ECO:0000259" key="10">
    <source>
        <dbReference type="Pfam" id="PF04290"/>
    </source>
</evidence>
<comment type="caution">
    <text evidence="11">The sequence shown here is derived from an EMBL/GenBank/DDBJ whole genome shotgun (WGS) entry which is preliminary data.</text>
</comment>
<sequence>MRTNPVETCLGPLARLIALVAGYGVLALSLLITAEVLLRRFLNLSLQGGDEFGGYVLAMLAAFGFAYALLERSHTRVEIVLERLPAAARRCFNLLSALSLAAMAVFFAWRGWTTLAESIEYRSLSGTPMMTPLWQPQAVWVAGLAFFALVAVASAVHATILFFSRSPNLARWYGIKTLGEELHEHAAQLGERSAGS</sequence>
<dbReference type="AlphaFoldDB" id="A0A840BYB3"/>